<evidence type="ECO:0000259" key="7">
    <source>
        <dbReference type="Pfam" id="PF02562"/>
    </source>
</evidence>
<dbReference type="InterPro" id="IPR003714">
    <property type="entry name" value="PhoH"/>
</dbReference>
<dbReference type="SUPFAM" id="SSF52540">
    <property type="entry name" value="P-loop containing nucleoside triphosphate hydrolases"/>
    <property type="match status" value="1"/>
</dbReference>
<evidence type="ECO:0000256" key="5">
    <source>
        <dbReference type="ARBA" id="ARBA00022840"/>
    </source>
</evidence>
<accession>A0A225DB79</accession>
<dbReference type="EMBL" id="NIDE01000020">
    <property type="protein sequence ID" value="OWK34556.1"/>
    <property type="molecule type" value="Genomic_DNA"/>
</dbReference>
<organism evidence="8 9">
    <name type="scientific">Fimbriiglobus ruber</name>
    <dbReference type="NCBI Taxonomy" id="1908690"/>
    <lineage>
        <taxon>Bacteria</taxon>
        <taxon>Pseudomonadati</taxon>
        <taxon>Planctomycetota</taxon>
        <taxon>Planctomycetia</taxon>
        <taxon>Gemmatales</taxon>
        <taxon>Gemmataceae</taxon>
        <taxon>Fimbriiglobus</taxon>
    </lineage>
</organism>
<dbReference type="RefSeq" id="WP_088260820.1">
    <property type="nucleotide sequence ID" value="NZ_NIDE01000020.1"/>
</dbReference>
<dbReference type="InterPro" id="IPR027417">
    <property type="entry name" value="P-loop_NTPase"/>
</dbReference>
<evidence type="ECO:0000256" key="1">
    <source>
        <dbReference type="ARBA" id="ARBA00004496"/>
    </source>
</evidence>
<feature type="domain" description="PhoH-like protein" evidence="7">
    <location>
        <begin position="110"/>
        <end position="313"/>
    </location>
</feature>
<proteinExistence type="inferred from homology"/>
<dbReference type="Gene3D" id="3.40.50.300">
    <property type="entry name" value="P-loop containing nucleotide triphosphate hydrolases"/>
    <property type="match status" value="1"/>
</dbReference>
<keyword evidence="5" id="KW-0067">ATP-binding</keyword>
<dbReference type="GO" id="GO:0005524">
    <property type="term" value="F:ATP binding"/>
    <property type="evidence" value="ECO:0007669"/>
    <property type="project" value="UniProtKB-KW"/>
</dbReference>
<dbReference type="Proteomes" id="UP000214646">
    <property type="component" value="Unassembled WGS sequence"/>
</dbReference>
<reference evidence="9" key="1">
    <citation type="submission" date="2017-06" db="EMBL/GenBank/DDBJ databases">
        <title>Genome analysis of Fimbriiglobus ruber SP5, the first member of the order Planctomycetales with confirmed chitinolytic capability.</title>
        <authorList>
            <person name="Ravin N.V."/>
            <person name="Rakitin A.L."/>
            <person name="Ivanova A.A."/>
            <person name="Beletsky A.V."/>
            <person name="Kulichevskaya I.S."/>
            <person name="Mardanov A.V."/>
            <person name="Dedysh S.N."/>
        </authorList>
    </citation>
    <scope>NUCLEOTIDE SEQUENCE [LARGE SCALE GENOMIC DNA]</scope>
    <source>
        <strain evidence="9">SP5</strain>
    </source>
</reference>
<gene>
    <name evidence="8" type="ORF">FRUB_10527</name>
</gene>
<dbReference type="InterPro" id="IPR051451">
    <property type="entry name" value="PhoH2-like"/>
</dbReference>
<comment type="subcellular location">
    <subcellularLocation>
        <location evidence="1">Cytoplasm</location>
    </subcellularLocation>
</comment>
<protein>
    <recommendedName>
        <fullName evidence="6">PhoH-like protein</fullName>
    </recommendedName>
</protein>
<evidence type="ECO:0000256" key="2">
    <source>
        <dbReference type="ARBA" id="ARBA00010393"/>
    </source>
</evidence>
<name>A0A225DB79_9BACT</name>
<comment type="caution">
    <text evidence="8">The sequence shown here is derived from an EMBL/GenBank/DDBJ whole genome shotgun (WGS) entry which is preliminary data.</text>
</comment>
<dbReference type="FunFam" id="3.40.50.300:FF:000013">
    <property type="entry name" value="PhoH family ATPase"/>
    <property type="match status" value="1"/>
</dbReference>
<keyword evidence="4" id="KW-0547">Nucleotide-binding</keyword>
<keyword evidence="9" id="KW-1185">Reference proteome</keyword>
<dbReference type="OrthoDB" id="9773137at2"/>
<dbReference type="Pfam" id="PF02562">
    <property type="entry name" value="PhoH"/>
    <property type="match status" value="1"/>
</dbReference>
<keyword evidence="3" id="KW-0963">Cytoplasm</keyword>
<evidence type="ECO:0000256" key="6">
    <source>
        <dbReference type="ARBA" id="ARBA00039970"/>
    </source>
</evidence>
<dbReference type="PANTHER" id="PTHR30473">
    <property type="entry name" value="PROTEIN PHOH"/>
    <property type="match status" value="1"/>
</dbReference>
<evidence type="ECO:0000313" key="8">
    <source>
        <dbReference type="EMBL" id="OWK34556.1"/>
    </source>
</evidence>
<dbReference type="GO" id="GO:0005829">
    <property type="term" value="C:cytosol"/>
    <property type="evidence" value="ECO:0007669"/>
    <property type="project" value="TreeGrafter"/>
</dbReference>
<sequence>MPETPTVTRTLTLDSREEAVILFGPRDQFLRTVRDSLGVRVVARGDTLQVDGTDETVAQAERVFQQLRTVLRKSGKLTTEDVRSVLEVVRGGDVRGGPTSMAVADGGKYMRPRTDGQGRYVQALKSHDLCICVGPAGTGKTYLAVGWAVSLLRSGQVKKIVLVRPAVEAGERLGFLPGDLIAKINPYLRPLFDALNDIMEPETVRRYMESDIIEILPLAYMRGRTLNAACIILDEGQNATAAQMKMFLTRMGHGSKIVVTGDMTQVDLPRTIRSGLADAVQRLKNIEGISVIYLDDADIVRNPLVQKIVAAYDDDGDRRARKPIGG</sequence>
<dbReference type="PANTHER" id="PTHR30473:SF1">
    <property type="entry name" value="PHOH-LIKE PROTEIN"/>
    <property type="match status" value="1"/>
</dbReference>
<dbReference type="AlphaFoldDB" id="A0A225DB79"/>
<comment type="similarity">
    <text evidence="2">Belongs to the PhoH family.</text>
</comment>
<evidence type="ECO:0000313" key="9">
    <source>
        <dbReference type="Proteomes" id="UP000214646"/>
    </source>
</evidence>
<evidence type="ECO:0000256" key="4">
    <source>
        <dbReference type="ARBA" id="ARBA00022741"/>
    </source>
</evidence>
<evidence type="ECO:0000256" key="3">
    <source>
        <dbReference type="ARBA" id="ARBA00022490"/>
    </source>
</evidence>